<feature type="signal peptide" evidence="2">
    <location>
        <begin position="1"/>
        <end position="23"/>
    </location>
</feature>
<dbReference type="RefSeq" id="WP_087106389.1">
    <property type="nucleotide sequence ID" value="NZ_FUKM01000014.1"/>
</dbReference>
<accession>A0A1R4HSR8</accession>
<feature type="compositionally biased region" description="Low complexity" evidence="1">
    <location>
        <begin position="36"/>
        <end position="52"/>
    </location>
</feature>
<evidence type="ECO:0000256" key="2">
    <source>
        <dbReference type="SAM" id="SignalP"/>
    </source>
</evidence>
<evidence type="ECO:0000313" key="4">
    <source>
        <dbReference type="Proteomes" id="UP000196331"/>
    </source>
</evidence>
<dbReference type="Proteomes" id="UP000196331">
    <property type="component" value="Unassembled WGS sequence"/>
</dbReference>
<protein>
    <submittedName>
        <fullName evidence="3">Uncharacterized protein</fullName>
    </submittedName>
</protein>
<reference evidence="3 4" key="1">
    <citation type="submission" date="2017-02" db="EMBL/GenBank/DDBJ databases">
        <authorList>
            <person name="Dridi B."/>
        </authorList>
    </citation>
    <scope>NUCLEOTIDE SEQUENCE [LARGE SCALE GENOMIC DNA]</scope>
    <source>
        <strain evidence="3 4">JB380</strain>
    </source>
</reference>
<evidence type="ECO:0000256" key="1">
    <source>
        <dbReference type="SAM" id="MobiDB-lite"/>
    </source>
</evidence>
<feature type="region of interest" description="Disordered" evidence="1">
    <location>
        <begin position="27"/>
        <end position="102"/>
    </location>
</feature>
<gene>
    <name evidence="3" type="ORF">CZ787_04015</name>
</gene>
<organism evidence="3 4">
    <name type="scientific">Halomonas citrativorans</name>
    <dbReference type="NCBI Taxonomy" id="2742612"/>
    <lineage>
        <taxon>Bacteria</taxon>
        <taxon>Pseudomonadati</taxon>
        <taxon>Pseudomonadota</taxon>
        <taxon>Gammaproteobacteria</taxon>
        <taxon>Oceanospirillales</taxon>
        <taxon>Halomonadaceae</taxon>
        <taxon>Halomonas</taxon>
    </lineage>
</organism>
<evidence type="ECO:0000313" key="3">
    <source>
        <dbReference type="EMBL" id="SJN10577.1"/>
    </source>
</evidence>
<sequence>MNRTIVAIAIGAIFTSISAVVLANENDASQSGGQMTQQQDSSTAGQQQSTDTPRNQKQGDTKRETGTQGPQQSSESDDTQNEQGGNRLEVLKDEGSDQTTVE</sequence>
<proteinExistence type="predicted"/>
<name>A0A1R4HSR8_9GAMM</name>
<keyword evidence="2" id="KW-0732">Signal</keyword>
<feature type="chain" id="PRO_5012932832" evidence="2">
    <location>
        <begin position="24"/>
        <end position="102"/>
    </location>
</feature>
<comment type="caution">
    <text evidence="3">The sequence shown here is derived from an EMBL/GenBank/DDBJ whole genome shotgun (WGS) entry which is preliminary data.</text>
</comment>
<dbReference type="AlphaFoldDB" id="A0A1R4HSR8"/>
<dbReference type="EMBL" id="FUKM01000014">
    <property type="protein sequence ID" value="SJN10577.1"/>
    <property type="molecule type" value="Genomic_DNA"/>
</dbReference>